<protein>
    <recommendedName>
        <fullName evidence="3">Protein kinase domain-containing protein</fullName>
    </recommendedName>
</protein>
<organism evidence="2">
    <name type="scientific">viral metagenome</name>
    <dbReference type="NCBI Taxonomy" id="1070528"/>
    <lineage>
        <taxon>unclassified sequences</taxon>
        <taxon>metagenomes</taxon>
        <taxon>organismal metagenomes</taxon>
    </lineage>
</organism>
<dbReference type="PANTHER" id="PTHR34871">
    <property type="entry name" value="DUF5898 DOMAIN-CONTAINING PROTEIN"/>
    <property type="match status" value="1"/>
</dbReference>
<reference evidence="2" key="1">
    <citation type="journal article" date="2020" name="Nature">
        <title>Giant virus diversity and host interactions through global metagenomics.</title>
        <authorList>
            <person name="Schulz F."/>
            <person name="Roux S."/>
            <person name="Paez-Espino D."/>
            <person name="Jungbluth S."/>
            <person name="Walsh D.A."/>
            <person name="Denef V.J."/>
            <person name="McMahon K.D."/>
            <person name="Konstantinidis K.T."/>
            <person name="Eloe-Fadrosh E.A."/>
            <person name="Kyrpides N.C."/>
            <person name="Woyke T."/>
        </authorList>
    </citation>
    <scope>NUCLEOTIDE SEQUENCE</scope>
    <source>
        <strain evidence="2">GVMAG-S-1021933-23</strain>
    </source>
</reference>
<dbReference type="AlphaFoldDB" id="A0A6C0AE11"/>
<dbReference type="SUPFAM" id="SSF90250">
    <property type="entry name" value="Troponin coil-coiled subunits"/>
    <property type="match status" value="1"/>
</dbReference>
<evidence type="ECO:0000313" key="2">
    <source>
        <dbReference type="EMBL" id="QHS77936.1"/>
    </source>
</evidence>
<dbReference type="PANTHER" id="PTHR34871:SF1">
    <property type="entry name" value="DUF5898 DOMAIN-CONTAINING PROTEIN"/>
    <property type="match status" value="1"/>
</dbReference>
<evidence type="ECO:0008006" key="3">
    <source>
        <dbReference type="Google" id="ProtNLM"/>
    </source>
</evidence>
<proteinExistence type="predicted"/>
<dbReference type="InterPro" id="IPR038077">
    <property type="entry name" value="Troponin_sf"/>
</dbReference>
<name>A0A6C0AE11_9ZZZZ</name>
<feature type="coiled-coil region" evidence="1">
    <location>
        <begin position="7"/>
        <end position="48"/>
    </location>
</feature>
<dbReference type="EMBL" id="MN740593">
    <property type="protein sequence ID" value="QHS77936.1"/>
    <property type="molecule type" value="Genomic_DNA"/>
</dbReference>
<sequence>MEKDKIIEEYKKLLKLKDLKIDEMEEEKHEIEAKFHQIEEEKYEMEENQKIQNEKKVPLSIILNGLPKFKFRKFNESKSASKTAANPTPYTSKREKIHIKKKLKIIPQNIEDLKLNMKKINLNNSKFFDKNTYFKEKIIRYSSENTIQRLVYDYMTDIFDILELTEYVNLFDTPSIVTAISEDELKKMNYPDVIIIRTKKNKPIIAIEIKKPHEDNNGKNVLNDDNVIGLDYMLSIKSFYNQKHVYGILTSLSGWKILSLPEEDEIDFNSRIVYESKIYDFSDPNLAKILITIINKSLDSAYYPIKIFDEKRNYIEYSLKGCRWKRMDKKELNSLDKNINLDIYKNCEKLTYTIYKFFQTGRTNQTSLIINNCCSIGVLKQFFGDEENKEEFKIFKHEAKMWKKIYNINTEIQVINDKPTFITPLIFTLEEQYNSDYEHYEVFFRTDLMKIFTYEGAIEGELSISLRTIQSKINTYSQDMNILESAKYAINELAKKNYIHKDLKWEHIGLYPILKNGIIVKMEPIFIDLESIKKKKMEKAEERMMEKLDIMCENRVFINNK</sequence>
<evidence type="ECO:0000256" key="1">
    <source>
        <dbReference type="SAM" id="Coils"/>
    </source>
</evidence>
<keyword evidence="1" id="KW-0175">Coiled coil</keyword>
<accession>A0A6C0AE11</accession>